<dbReference type="STRING" id="1029756.W911_01425"/>
<dbReference type="InterPro" id="IPR011053">
    <property type="entry name" value="Single_hybrid_motif"/>
</dbReference>
<feature type="domain" description="Lipoyl-binding" evidence="3">
    <location>
        <begin position="16"/>
        <end position="75"/>
    </location>
</feature>
<dbReference type="HOGENOM" id="CLU_016733_7_7_5"/>
<keyword evidence="5" id="KW-1185">Reference proteome</keyword>
<dbReference type="PATRIC" id="fig|1029756.8.peg.302"/>
<dbReference type="Proteomes" id="UP000018542">
    <property type="component" value="Chromosome"/>
</dbReference>
<comment type="cofactor">
    <cofactor evidence="1">
        <name>(R)-lipoate</name>
        <dbReference type="ChEBI" id="CHEBI:83088"/>
    </cofactor>
</comment>
<evidence type="ECO:0000256" key="1">
    <source>
        <dbReference type="ARBA" id="ARBA00001938"/>
    </source>
</evidence>
<dbReference type="InterPro" id="IPR003016">
    <property type="entry name" value="2-oxoA_DH_lipoyl-BS"/>
</dbReference>
<proteinExistence type="predicted"/>
<gene>
    <name evidence="4" type="ORF">W911_01425</name>
</gene>
<evidence type="ECO:0000313" key="4">
    <source>
        <dbReference type="EMBL" id="AHB47358.1"/>
    </source>
</evidence>
<sequence>MAVDVTIPTDLWEEDTEAAITSWLVSDGAVVSEGQLIAEIMVEKVQYEIKAPASGAIKIGLPVEGVAAKGSTIATIS</sequence>
<keyword evidence="2" id="KW-0450">Lipoyl</keyword>
<dbReference type="AlphaFoldDB" id="V5S9R3"/>
<dbReference type="EMBL" id="CP006912">
    <property type="protein sequence ID" value="AHB47358.1"/>
    <property type="molecule type" value="Genomic_DNA"/>
</dbReference>
<dbReference type="InterPro" id="IPR000089">
    <property type="entry name" value="Biotin_lipoyl"/>
</dbReference>
<evidence type="ECO:0000313" key="5">
    <source>
        <dbReference type="Proteomes" id="UP000018542"/>
    </source>
</evidence>
<evidence type="ECO:0000259" key="3">
    <source>
        <dbReference type="Pfam" id="PF00364"/>
    </source>
</evidence>
<evidence type="ECO:0000256" key="2">
    <source>
        <dbReference type="ARBA" id="ARBA00022823"/>
    </source>
</evidence>
<protein>
    <submittedName>
        <fullName evidence="4">Biotin attachment protein</fullName>
    </submittedName>
</protein>
<accession>V5S9R3</accession>
<dbReference type="KEGG" id="hni:W911_01425"/>
<dbReference type="OrthoDB" id="7363068at2"/>
<organism evidence="4 5">
    <name type="scientific">Hyphomicrobium nitrativorans NL23</name>
    <dbReference type="NCBI Taxonomy" id="1029756"/>
    <lineage>
        <taxon>Bacteria</taxon>
        <taxon>Pseudomonadati</taxon>
        <taxon>Pseudomonadota</taxon>
        <taxon>Alphaproteobacteria</taxon>
        <taxon>Hyphomicrobiales</taxon>
        <taxon>Hyphomicrobiaceae</taxon>
        <taxon>Hyphomicrobium</taxon>
    </lineage>
</organism>
<dbReference type="Pfam" id="PF00364">
    <property type="entry name" value="Biotin_lipoyl"/>
    <property type="match status" value="1"/>
</dbReference>
<dbReference type="SUPFAM" id="SSF51230">
    <property type="entry name" value="Single hybrid motif"/>
    <property type="match status" value="1"/>
</dbReference>
<dbReference type="Gene3D" id="2.40.50.100">
    <property type="match status" value="1"/>
</dbReference>
<name>V5S9R3_9HYPH</name>
<reference evidence="4 5" key="1">
    <citation type="journal article" date="2014" name="Genome Announc.">
        <title>Complete Genome Sequence of Hyphomicrobium nitrativorans Strain NL23, a Denitrifying Bacterium Isolated from Biofilm of a Methanol-Fed Denitrification System Treating Seawater at the Montreal Biodome.</title>
        <authorList>
            <person name="Martineau C."/>
            <person name="Villeneuve C."/>
            <person name="Mauffrey F."/>
            <person name="Villemur R."/>
        </authorList>
    </citation>
    <scope>NUCLEOTIDE SEQUENCE [LARGE SCALE GENOMIC DNA]</scope>
    <source>
        <strain evidence="4">NL23</strain>
    </source>
</reference>
<dbReference type="RefSeq" id="WP_023785722.1">
    <property type="nucleotide sequence ID" value="NC_022997.1"/>
</dbReference>
<dbReference type="PROSITE" id="PS00189">
    <property type="entry name" value="LIPOYL"/>
    <property type="match status" value="1"/>
</dbReference>